<protein>
    <submittedName>
        <fullName evidence="2">Uncharacterized protein</fullName>
    </submittedName>
</protein>
<dbReference type="Proteomes" id="UP001314170">
    <property type="component" value="Unassembled WGS sequence"/>
</dbReference>
<evidence type="ECO:0000313" key="2">
    <source>
        <dbReference type="EMBL" id="CAK7335257.1"/>
    </source>
</evidence>
<reference evidence="2 3" key="1">
    <citation type="submission" date="2024-01" db="EMBL/GenBank/DDBJ databases">
        <authorList>
            <person name="Waweru B."/>
        </authorList>
    </citation>
    <scope>NUCLEOTIDE SEQUENCE [LARGE SCALE GENOMIC DNA]</scope>
</reference>
<sequence length="106" mass="11459">MLFRLRILLKLGFFLDLNSGHIFDVVARNESKDAASPPTWNGFSVPRDGPSFRPITNLGKVKPLKAGQDNMGVSSSRVLAMRAVGEDPVGRGGLDGPCVAAVEHKW</sequence>
<dbReference type="AlphaFoldDB" id="A0AAV1RI70"/>
<evidence type="ECO:0000256" key="1">
    <source>
        <dbReference type="SAM" id="SignalP"/>
    </source>
</evidence>
<keyword evidence="3" id="KW-1185">Reference proteome</keyword>
<comment type="caution">
    <text evidence="2">The sequence shown here is derived from an EMBL/GenBank/DDBJ whole genome shotgun (WGS) entry which is preliminary data.</text>
</comment>
<evidence type="ECO:0000313" key="3">
    <source>
        <dbReference type="Proteomes" id="UP001314170"/>
    </source>
</evidence>
<gene>
    <name evidence="2" type="ORF">DCAF_LOCUS10288</name>
</gene>
<feature type="chain" id="PRO_5043987708" evidence="1">
    <location>
        <begin position="21"/>
        <end position="106"/>
    </location>
</feature>
<organism evidence="2 3">
    <name type="scientific">Dovyalis caffra</name>
    <dbReference type="NCBI Taxonomy" id="77055"/>
    <lineage>
        <taxon>Eukaryota</taxon>
        <taxon>Viridiplantae</taxon>
        <taxon>Streptophyta</taxon>
        <taxon>Embryophyta</taxon>
        <taxon>Tracheophyta</taxon>
        <taxon>Spermatophyta</taxon>
        <taxon>Magnoliopsida</taxon>
        <taxon>eudicotyledons</taxon>
        <taxon>Gunneridae</taxon>
        <taxon>Pentapetalae</taxon>
        <taxon>rosids</taxon>
        <taxon>fabids</taxon>
        <taxon>Malpighiales</taxon>
        <taxon>Salicaceae</taxon>
        <taxon>Flacourtieae</taxon>
        <taxon>Dovyalis</taxon>
    </lineage>
</organism>
<keyword evidence="1" id="KW-0732">Signal</keyword>
<accession>A0AAV1RI70</accession>
<dbReference type="EMBL" id="CAWUPB010000957">
    <property type="protein sequence ID" value="CAK7335257.1"/>
    <property type="molecule type" value="Genomic_DNA"/>
</dbReference>
<proteinExistence type="predicted"/>
<name>A0AAV1RI70_9ROSI</name>
<feature type="signal peptide" evidence="1">
    <location>
        <begin position="1"/>
        <end position="20"/>
    </location>
</feature>